<organism evidence="2 3">
    <name type="scientific">Elizabethkingia anophelis</name>
    <dbReference type="NCBI Taxonomy" id="1117645"/>
    <lineage>
        <taxon>Bacteria</taxon>
        <taxon>Pseudomonadati</taxon>
        <taxon>Bacteroidota</taxon>
        <taxon>Flavobacteriia</taxon>
        <taxon>Flavobacteriales</taxon>
        <taxon>Weeksellaceae</taxon>
        <taxon>Elizabethkingia</taxon>
    </lineage>
</organism>
<accession>A0AAE4P4R0</accession>
<evidence type="ECO:0000313" key="3">
    <source>
        <dbReference type="Proteomes" id="UP001189000"/>
    </source>
</evidence>
<comment type="caution">
    <text evidence="2">The sequence shown here is derived from an EMBL/GenBank/DDBJ whole genome shotgun (WGS) entry which is preliminary data.</text>
</comment>
<gene>
    <name evidence="2" type="ORF">CMU51_15615</name>
</gene>
<evidence type="ECO:0000256" key="1">
    <source>
        <dbReference type="SAM" id="Coils"/>
    </source>
</evidence>
<reference evidence="2" key="1">
    <citation type="submission" date="2023-02" db="EMBL/GenBank/DDBJ databases">
        <title>Elizabethkingia anophelis draft genomes.</title>
        <authorList>
            <person name="Nicholson A.C."/>
            <person name="Whitney A.M."/>
            <person name="Humrighouse B.W."/>
            <person name="Villarma A."/>
            <person name="Bell M."/>
            <person name="Mcquiston J."/>
        </authorList>
    </citation>
    <scope>NUCLEOTIDE SEQUENCE</scope>
    <source>
        <strain evidence="2">B4955</strain>
    </source>
</reference>
<protein>
    <recommendedName>
        <fullName evidence="4">Phage tail tape measure protein</fullName>
    </recommendedName>
</protein>
<evidence type="ECO:0008006" key="4">
    <source>
        <dbReference type="Google" id="ProtNLM"/>
    </source>
</evidence>
<name>A0AAE4P4R0_9FLAO</name>
<feature type="coiled-coil region" evidence="1">
    <location>
        <begin position="365"/>
        <end position="392"/>
    </location>
</feature>
<feature type="coiled-coil region" evidence="1">
    <location>
        <begin position="87"/>
        <end position="151"/>
    </location>
</feature>
<keyword evidence="1" id="KW-0175">Coiled coil</keyword>
<proteinExistence type="predicted"/>
<evidence type="ECO:0000313" key="2">
    <source>
        <dbReference type="EMBL" id="MDV3665478.1"/>
    </source>
</evidence>
<dbReference type="EMBL" id="NWGY01000015">
    <property type="protein sequence ID" value="MDV3665478.1"/>
    <property type="molecule type" value="Genomic_DNA"/>
</dbReference>
<sequence length="1502" mass="165988">MANDNESIEIKFVINSGEVMKEYNALVSGSKDVDKATESLKNKYNQMNAAQVLNAKGAKDVKEAINNIGAVVKKNQFDGFGITKENIDLQKQGIKSLEAEIKRANKEINNTAPGSEKMQKIESKNQLIAELESEKRALSEMEASLKSLQDTKVKIIDPQEIAKQTKSVDNLNKGLGGTPAKIKEIDNATGQTTKGVNKLTSSFNPLSNSVAQLAREVPAFTYSAQTGFMAISNNLPIFFDALKQASNQQKIMKAEAVEFAAAQKALAYEQAISSGASVKQATALGKQAEAQALANSQSNKAPSVLKQVGSAVFSWNTLLMLGVTILTVYGDKIWEWGKSMLKASSSADTLKKVTSDLNEAMKEGHKNASKELTDLELSIRKLKDESQTREQRLSTAVKMQKMYPEIFGNMKAERMLVEDLSKKYIVLKDSIIAAAMADATRNKIAEATSEFMDKEKENLEKVGLAKIKLAKIQSTPDDKITGGIEITGGTGGVGAGSRVKSKSELVREAENELKVNRDKRAKDVQNYNTYVEKMSQINLGYQKKVIIKTEDIATPGTESRYDHELSRLKKLKAAAKVGSKEWNDYRNQIKEIEKLVNPKAPKKESNRQIAEIFPEGSIKDLERRVALYNEAIDKGVNGTVKLQKLDRYGQSKDKKGNPYFTGEVVSDTEARSRRDKLEAELEEKRNAIKYKSFDEMLTDMEDRWSRYYTYQKEYGTEAANKQFPELKKQAKSFFDFLENKKSVYDNIINSGGTLTEGQKNDHEQVKKKIAELRGDKDLLDNITRSVDVALAKIPLLSDQIDYLQAEMDKAKGSGEKMDKGVYNMLSGKMVEKKQELTDMMTDFINTHQSFEAQRTAITAKYATMRAKIEKQGTSPETTRLISEVEKQKQQELDAVNSAEYAKQSLYEKFSQNLMGITKRELANRIASLEEYLRLSKGLLSAGQQNFIEAELEKAKKLKATFNVGTEEKQLLQQKAKLTQDINDKRAKGNEDVVKEAADLEIVNGKLKDILAKKAAIASDVAGALASGFRNIASAIDDSNAGLADTLDTLGDIMGIAQNAAGAFASFASGDIVGGISQTFSAITGIFSIGKKARESEKKAREEMKKYQDSIFQSGLDYQALLRQRLSEELKINDAYKARITNIKEEMAANAKNKESILRDQEAVLKRLLNAQTVTGMHTEKYGGFLGIGRKTRAVEELSKVGDLLGLNGYKEDPFKGLSPFLKKFMGIKNNVFADLLPPPETIAVSDELFDKLAKLNAEKPLTGDAKAAYEQLLKLKEEYGSIEALNRDLEKQLKDAVTGTTAQSLADSIKQGILSGKKQFSDFADDIENFLRQGVIAGMSAKVIEPQIQKLQDELANMLGDGVLTEDEKKQFQEMYMKIASEASQYLDLINQTGLNVTGNVGSANSLQGAYKAASQESIDLLAGQTGGMRLAQLETNQILKAGAAQQMAQTSKMLEVQIDIERNTRRTAENTEELYDINEGIQKVEKTLSSQYNQLKAAGLA</sequence>
<dbReference type="Proteomes" id="UP001189000">
    <property type="component" value="Unassembled WGS sequence"/>
</dbReference>